<proteinExistence type="predicted"/>
<dbReference type="PROSITE" id="PS51128">
    <property type="entry name" value="ZF_DKSA_2"/>
    <property type="match status" value="1"/>
</dbReference>
<keyword evidence="3" id="KW-0862">Zinc</keyword>
<dbReference type="InterPro" id="IPR000962">
    <property type="entry name" value="Znf_DskA_TraR"/>
</dbReference>
<name>A0A0G0E7E8_9BACT</name>
<evidence type="ECO:0000256" key="1">
    <source>
        <dbReference type="ARBA" id="ARBA00022723"/>
    </source>
</evidence>
<dbReference type="PANTHER" id="PTHR33823">
    <property type="entry name" value="RNA POLYMERASE-BINDING TRANSCRIPTION FACTOR DKSA-RELATED"/>
    <property type="match status" value="1"/>
</dbReference>
<evidence type="ECO:0000313" key="7">
    <source>
        <dbReference type="Proteomes" id="UP000034344"/>
    </source>
</evidence>
<comment type="caution">
    <text evidence="6">The sequence shown here is derived from an EMBL/GenBank/DDBJ whole genome shotgun (WGS) entry which is preliminary data.</text>
</comment>
<feature type="zinc finger region" description="dksA C4-type" evidence="4">
    <location>
        <begin position="75"/>
        <end position="99"/>
    </location>
</feature>
<evidence type="ECO:0000256" key="2">
    <source>
        <dbReference type="ARBA" id="ARBA00022771"/>
    </source>
</evidence>
<gene>
    <name evidence="6" type="ORF">US11_C0008G0014</name>
</gene>
<organism evidence="6 7">
    <name type="scientific">Candidatus Roizmanbacteria bacterium GW2011_GWA2_36_23</name>
    <dbReference type="NCBI Taxonomy" id="1618480"/>
    <lineage>
        <taxon>Bacteria</taxon>
        <taxon>Candidatus Roizmaniibacteriota</taxon>
    </lineage>
</organism>
<dbReference type="Gene3D" id="1.20.120.910">
    <property type="entry name" value="DksA, coiled-coil domain"/>
    <property type="match status" value="1"/>
</dbReference>
<dbReference type="EMBL" id="LBRS01000008">
    <property type="protein sequence ID" value="KKQ01457.1"/>
    <property type="molecule type" value="Genomic_DNA"/>
</dbReference>
<evidence type="ECO:0000313" key="6">
    <source>
        <dbReference type="EMBL" id="KKQ01457.1"/>
    </source>
</evidence>
<dbReference type="Pfam" id="PF01258">
    <property type="entry name" value="zf-dskA_traR"/>
    <property type="match status" value="1"/>
</dbReference>
<dbReference type="STRING" id="1618480.US11_C0008G0014"/>
<feature type="domain" description="Zinc finger DksA/TraR C4-type" evidence="5">
    <location>
        <begin position="71"/>
        <end position="102"/>
    </location>
</feature>
<evidence type="ECO:0000256" key="3">
    <source>
        <dbReference type="ARBA" id="ARBA00022833"/>
    </source>
</evidence>
<dbReference type="Proteomes" id="UP000034344">
    <property type="component" value="Unassembled WGS sequence"/>
</dbReference>
<reference evidence="6 7" key="1">
    <citation type="journal article" date="2015" name="Nature">
        <title>rRNA introns, odd ribosomes, and small enigmatic genomes across a large radiation of phyla.</title>
        <authorList>
            <person name="Brown C.T."/>
            <person name="Hug L.A."/>
            <person name="Thomas B.C."/>
            <person name="Sharon I."/>
            <person name="Castelle C.J."/>
            <person name="Singh A."/>
            <person name="Wilkins M.J."/>
            <person name="Williams K.H."/>
            <person name="Banfield J.F."/>
        </authorList>
    </citation>
    <scope>NUCLEOTIDE SEQUENCE [LARGE SCALE GENOMIC DNA]</scope>
</reference>
<sequence>MEEEKKKILLQIDELKKNDPFSDPDHASDNAAVDTDVREQVGHDTIEAEIKDIQKRVQNIDLALKKIQKNSYGVCERCRNLIPLARLKLILEAQHCIDCEKKLRR</sequence>
<keyword evidence="1" id="KW-0479">Metal-binding</keyword>
<protein>
    <submittedName>
        <fullName evidence="6">DnaK suppressor protein</fullName>
    </submittedName>
</protein>
<evidence type="ECO:0000259" key="5">
    <source>
        <dbReference type="Pfam" id="PF01258"/>
    </source>
</evidence>
<dbReference type="SUPFAM" id="SSF57716">
    <property type="entry name" value="Glucocorticoid receptor-like (DNA-binding domain)"/>
    <property type="match status" value="1"/>
</dbReference>
<dbReference type="PANTHER" id="PTHR33823:SF4">
    <property type="entry name" value="GENERAL STRESS PROTEIN 16O"/>
    <property type="match status" value="1"/>
</dbReference>
<dbReference type="AlphaFoldDB" id="A0A0G0E7E8"/>
<dbReference type="GO" id="GO:0008270">
    <property type="term" value="F:zinc ion binding"/>
    <property type="evidence" value="ECO:0007669"/>
    <property type="project" value="UniProtKB-KW"/>
</dbReference>
<keyword evidence="2" id="KW-0863">Zinc-finger</keyword>
<accession>A0A0G0E7E8</accession>
<evidence type="ECO:0000256" key="4">
    <source>
        <dbReference type="PROSITE-ProRule" id="PRU00510"/>
    </source>
</evidence>